<dbReference type="SMART" id="SM00184">
    <property type="entry name" value="RING"/>
    <property type="match status" value="1"/>
</dbReference>
<organism evidence="15 16">
    <name type="scientific">Cyclospora cayetanensis</name>
    <dbReference type="NCBI Taxonomy" id="88456"/>
    <lineage>
        <taxon>Eukaryota</taxon>
        <taxon>Sar</taxon>
        <taxon>Alveolata</taxon>
        <taxon>Apicomplexa</taxon>
        <taxon>Conoidasida</taxon>
        <taxon>Coccidia</taxon>
        <taxon>Eucoccidiorida</taxon>
        <taxon>Eimeriorina</taxon>
        <taxon>Eimeriidae</taxon>
        <taxon>Cyclospora</taxon>
    </lineage>
</organism>
<dbReference type="RefSeq" id="XP_026193853.1">
    <property type="nucleotide sequence ID" value="XM_026338068.1"/>
</dbReference>
<comment type="subcellular location">
    <subcellularLocation>
        <location evidence="2">Endomembrane system</location>
    </subcellularLocation>
</comment>
<dbReference type="GO" id="GO:0005783">
    <property type="term" value="C:endoplasmic reticulum"/>
    <property type="evidence" value="ECO:0007669"/>
    <property type="project" value="InterPro"/>
</dbReference>
<keyword evidence="6" id="KW-0479">Metal-binding</keyword>
<evidence type="ECO:0000259" key="14">
    <source>
        <dbReference type="PROSITE" id="PS50835"/>
    </source>
</evidence>
<evidence type="ECO:0000256" key="11">
    <source>
        <dbReference type="PROSITE-ProRule" id="PRU00175"/>
    </source>
</evidence>
<dbReference type="PANTHER" id="PTHR12313">
    <property type="entry name" value="E3 UBIQUITIN-PROTEIN LIGASE RNF5-RELATED"/>
    <property type="match status" value="1"/>
</dbReference>
<evidence type="ECO:0000256" key="4">
    <source>
        <dbReference type="ARBA" id="ARBA00012483"/>
    </source>
</evidence>
<dbReference type="InterPro" id="IPR001841">
    <property type="entry name" value="Znf_RING"/>
</dbReference>
<evidence type="ECO:0000256" key="10">
    <source>
        <dbReference type="ARBA" id="ARBA00023136"/>
    </source>
</evidence>
<dbReference type="PROSITE" id="PS00518">
    <property type="entry name" value="ZF_RING_1"/>
    <property type="match status" value="1"/>
</dbReference>
<gene>
    <name evidence="16" type="primary">LOC34620834</name>
</gene>
<dbReference type="SUPFAM" id="SSF57850">
    <property type="entry name" value="RING/U-box"/>
    <property type="match status" value="1"/>
</dbReference>
<dbReference type="EC" id="2.3.2.27" evidence="4"/>
<evidence type="ECO:0000256" key="9">
    <source>
        <dbReference type="ARBA" id="ARBA00022833"/>
    </source>
</evidence>
<feature type="compositionally biased region" description="Low complexity" evidence="12">
    <location>
        <begin position="299"/>
        <end position="315"/>
    </location>
</feature>
<dbReference type="UniPathway" id="UPA00143"/>
<dbReference type="PROSITE" id="PS50835">
    <property type="entry name" value="IG_LIKE"/>
    <property type="match status" value="1"/>
</dbReference>
<evidence type="ECO:0000256" key="2">
    <source>
        <dbReference type="ARBA" id="ARBA00004308"/>
    </source>
</evidence>
<feature type="domain" description="Ig-like" evidence="14">
    <location>
        <begin position="32"/>
        <end position="110"/>
    </location>
</feature>
<dbReference type="GO" id="GO:0006511">
    <property type="term" value="P:ubiquitin-dependent protein catabolic process"/>
    <property type="evidence" value="ECO:0007669"/>
    <property type="project" value="InterPro"/>
</dbReference>
<evidence type="ECO:0000256" key="7">
    <source>
        <dbReference type="ARBA" id="ARBA00022771"/>
    </source>
</evidence>
<evidence type="ECO:0000313" key="16">
    <source>
        <dbReference type="RefSeq" id="XP_026193853.1"/>
    </source>
</evidence>
<reference evidence="16" key="1">
    <citation type="submission" date="2025-08" db="UniProtKB">
        <authorList>
            <consortium name="RefSeq"/>
        </authorList>
    </citation>
    <scope>IDENTIFICATION</scope>
</reference>
<dbReference type="GeneID" id="34620834"/>
<dbReference type="Gene3D" id="3.30.40.10">
    <property type="entry name" value="Zinc/RING finger domain, C3HC4 (zinc finger)"/>
    <property type="match status" value="1"/>
</dbReference>
<feature type="region of interest" description="Disordered" evidence="12">
    <location>
        <begin position="135"/>
        <end position="279"/>
    </location>
</feature>
<dbReference type="PROSITE" id="PS50089">
    <property type="entry name" value="ZF_RING_2"/>
    <property type="match status" value="1"/>
</dbReference>
<keyword evidence="9" id="KW-0862">Zinc</keyword>
<dbReference type="GO" id="GO:0061630">
    <property type="term" value="F:ubiquitin protein ligase activity"/>
    <property type="evidence" value="ECO:0007669"/>
    <property type="project" value="UniProtKB-EC"/>
</dbReference>
<proteinExistence type="predicted"/>
<feature type="compositionally biased region" description="Basic and acidic residues" evidence="12">
    <location>
        <begin position="167"/>
        <end position="186"/>
    </location>
</feature>
<dbReference type="Proteomes" id="UP000515125">
    <property type="component" value="Unplaced"/>
</dbReference>
<comment type="catalytic activity">
    <reaction evidence="1">
        <text>S-ubiquitinyl-[E2 ubiquitin-conjugating enzyme]-L-cysteine + [acceptor protein]-L-lysine = [E2 ubiquitin-conjugating enzyme]-L-cysteine + N(6)-ubiquitinyl-[acceptor protein]-L-lysine.</text>
        <dbReference type="EC" id="2.3.2.27"/>
    </reaction>
</comment>
<dbReference type="AlphaFoldDB" id="A0A6P6S159"/>
<evidence type="ECO:0000256" key="6">
    <source>
        <dbReference type="ARBA" id="ARBA00022723"/>
    </source>
</evidence>
<evidence type="ECO:0000259" key="13">
    <source>
        <dbReference type="PROSITE" id="PS50089"/>
    </source>
</evidence>
<dbReference type="OrthoDB" id="10254945at2759"/>
<dbReference type="InterPro" id="IPR013083">
    <property type="entry name" value="Znf_RING/FYVE/PHD"/>
</dbReference>
<dbReference type="InterPro" id="IPR007110">
    <property type="entry name" value="Ig-like_dom"/>
</dbReference>
<evidence type="ECO:0000256" key="12">
    <source>
        <dbReference type="SAM" id="MobiDB-lite"/>
    </source>
</evidence>
<comment type="pathway">
    <text evidence="3">Protein modification; protein ubiquitination.</text>
</comment>
<evidence type="ECO:0000256" key="8">
    <source>
        <dbReference type="ARBA" id="ARBA00022786"/>
    </source>
</evidence>
<keyword evidence="8" id="KW-0833">Ubl conjugation pathway</keyword>
<protein>
    <recommendedName>
        <fullName evidence="4">RING-type E3 ubiquitin transferase</fullName>
        <ecNumber evidence="4">2.3.2.27</ecNumber>
    </recommendedName>
</protein>
<keyword evidence="15" id="KW-1185">Reference proteome</keyword>
<evidence type="ECO:0000313" key="15">
    <source>
        <dbReference type="Proteomes" id="UP000515125"/>
    </source>
</evidence>
<keyword evidence="10" id="KW-0472">Membrane</keyword>
<evidence type="ECO:0000256" key="3">
    <source>
        <dbReference type="ARBA" id="ARBA00004906"/>
    </source>
</evidence>
<evidence type="ECO:0000256" key="5">
    <source>
        <dbReference type="ARBA" id="ARBA00022679"/>
    </source>
</evidence>
<dbReference type="GO" id="GO:0008270">
    <property type="term" value="F:zinc ion binding"/>
    <property type="evidence" value="ECO:0007669"/>
    <property type="project" value="UniProtKB-KW"/>
</dbReference>
<dbReference type="Pfam" id="PF13923">
    <property type="entry name" value="zf-C3HC4_2"/>
    <property type="match status" value="1"/>
</dbReference>
<keyword evidence="5" id="KW-0808">Transferase</keyword>
<feature type="compositionally biased region" description="Low complexity" evidence="12">
    <location>
        <begin position="227"/>
        <end position="241"/>
    </location>
</feature>
<feature type="compositionally biased region" description="Basic and acidic residues" evidence="12">
    <location>
        <begin position="253"/>
        <end position="268"/>
    </location>
</feature>
<sequence length="406" mass="42431">MAEYMFWGGGSTCLVKSPTGAVGTAANATATPATEATAVAGSVGSGTEPSAGRICRAEGHPEPASVSWVKANQSSDSIRSNVYFVAIEDKAHTGASSEDCSSNTRSSGINNDGATADIEAAAADLSIDADSIPVVHNSSDSSAEGTGDRGPSSTLCTNYSRNNNGDCNRKEVMGVDKSSEEGKESSKNCGVDTPAEHAGTRGHHTVLKDDEDSNREDTSRSLVAGHSGSSPPNDGSSSCDCPEPSIFNSSSTDIRRDDHRFFSPEDRTSTGSSSEPAAPMEAVTINTNNNFKPRAFAAGATASSSSANNNGNRSSGNRRDGASPFECSICMDDVTDPVVTRCGHLFCWGCLHVWLQQSDECPLCKAGVSADNVIPVYGRHSNPKAHAHSRHMWAATRACDPFLHRC</sequence>
<name>A0A6P6S159_9EIME</name>
<feature type="compositionally biased region" description="Polar residues" evidence="12">
    <location>
        <begin position="151"/>
        <end position="166"/>
    </location>
</feature>
<feature type="region of interest" description="Disordered" evidence="12">
    <location>
        <begin position="299"/>
        <end position="320"/>
    </location>
</feature>
<dbReference type="InterPro" id="IPR045103">
    <property type="entry name" value="RNF5/RNF185-like"/>
</dbReference>
<evidence type="ECO:0000256" key="1">
    <source>
        <dbReference type="ARBA" id="ARBA00000900"/>
    </source>
</evidence>
<keyword evidence="7 11" id="KW-0863">Zinc-finger</keyword>
<dbReference type="InterPro" id="IPR017907">
    <property type="entry name" value="Znf_RING_CS"/>
</dbReference>
<feature type="domain" description="RING-type" evidence="13">
    <location>
        <begin position="327"/>
        <end position="365"/>
    </location>
</feature>
<dbReference type="GO" id="GO:0016567">
    <property type="term" value="P:protein ubiquitination"/>
    <property type="evidence" value="ECO:0007669"/>
    <property type="project" value="UniProtKB-UniPathway"/>
</dbReference>
<accession>A0A6P6S159</accession>